<evidence type="ECO:0000256" key="2">
    <source>
        <dbReference type="ARBA" id="ARBA00022679"/>
    </source>
</evidence>
<keyword evidence="10" id="KW-1185">Reference proteome</keyword>
<dbReference type="KEGG" id="sgrg:L0C25_12355"/>
<dbReference type="InterPro" id="IPR043129">
    <property type="entry name" value="ATPase_NBD"/>
</dbReference>
<evidence type="ECO:0000256" key="4">
    <source>
        <dbReference type="ARBA" id="ARBA00022777"/>
    </source>
</evidence>
<evidence type="ECO:0000256" key="3">
    <source>
        <dbReference type="ARBA" id="ARBA00022741"/>
    </source>
</evidence>
<sequence>MRSTDRRVAAIDLGATSGRVMAGVVGPDRLELDEAHRFANGGVRIGDSLHWDVLGIYRESLAGLRTIAGVGPLHGIGIDSWAIDYGLLDRAGTLLGNPYTYRDPRTAGVAERVAESLDSGELYAVTGLQRLPFNTIYQLVAEAGSARRELAKTLLLLPDLLAYWLTGEVGAERTNASTTGLYDARAREWAKDVAIRIGLPADLLPPLRDAGSEIGALRPTVATDLGVSDAVPVIAVGSHDTASAVVAVPTATESFAYISSGTWSLVGLELDRPVLTGAARVADFTNEGGVDGTIRFLKNVMGLWVLAECVRSWDERAVPGTDLASLLDAASRVDGLRTVVDINDASLLAPSTSTDPMPDRILALARSTGEPSPESPAQVARCVLDSLALAYVRHLRTAAELSGRGFDVVHVVGGGSQNALLCQLTADALGVPVLAGPTEAAAIGNVLVQARTLGVDLPDLAAMRALVRRTHAVRRHDPRSGLDWDSAQVRVTGGGG</sequence>
<evidence type="ECO:0000256" key="6">
    <source>
        <dbReference type="ARBA" id="ARBA00023308"/>
    </source>
</evidence>
<keyword evidence="3" id="KW-0547">Nucleotide-binding</keyword>
<dbReference type="CDD" id="cd07771">
    <property type="entry name" value="ASKHA_NBD_FGGY_RhaB-like"/>
    <property type="match status" value="1"/>
</dbReference>
<evidence type="ECO:0000259" key="8">
    <source>
        <dbReference type="Pfam" id="PF02782"/>
    </source>
</evidence>
<dbReference type="Pfam" id="PF02782">
    <property type="entry name" value="FGGY_C"/>
    <property type="match status" value="1"/>
</dbReference>
<dbReference type="GO" id="GO:0042732">
    <property type="term" value="P:D-xylose metabolic process"/>
    <property type="evidence" value="ECO:0007669"/>
    <property type="project" value="UniProtKB-KW"/>
</dbReference>
<keyword evidence="2" id="KW-0808">Transferase</keyword>
<evidence type="ECO:0000256" key="5">
    <source>
        <dbReference type="ARBA" id="ARBA00022840"/>
    </source>
</evidence>
<dbReference type="Pfam" id="PF00370">
    <property type="entry name" value="FGGY_N"/>
    <property type="match status" value="1"/>
</dbReference>
<dbReference type="Proteomes" id="UP001164390">
    <property type="component" value="Chromosome"/>
</dbReference>
<dbReference type="PANTHER" id="PTHR43095">
    <property type="entry name" value="SUGAR KINASE"/>
    <property type="match status" value="1"/>
</dbReference>
<evidence type="ECO:0000313" key="10">
    <source>
        <dbReference type="Proteomes" id="UP001164390"/>
    </source>
</evidence>
<name>A0AA46TEF9_9ACTN</name>
<evidence type="ECO:0000256" key="1">
    <source>
        <dbReference type="ARBA" id="ARBA00009156"/>
    </source>
</evidence>
<feature type="domain" description="Carbohydrate kinase FGGY N-terminal" evidence="7">
    <location>
        <begin position="74"/>
        <end position="246"/>
    </location>
</feature>
<dbReference type="Gene3D" id="3.30.420.40">
    <property type="match status" value="2"/>
</dbReference>
<proteinExistence type="inferred from homology"/>
<protein>
    <submittedName>
        <fullName evidence="9">Rhamnulokinase</fullName>
    </submittedName>
</protein>
<evidence type="ECO:0000259" key="7">
    <source>
        <dbReference type="Pfam" id="PF00370"/>
    </source>
</evidence>
<dbReference type="InterPro" id="IPR050406">
    <property type="entry name" value="FGGY_Carb_Kinase"/>
</dbReference>
<keyword evidence="4" id="KW-0418">Kinase</keyword>
<dbReference type="AlphaFoldDB" id="A0AA46TEF9"/>
<dbReference type="SUPFAM" id="SSF53067">
    <property type="entry name" value="Actin-like ATPase domain"/>
    <property type="match status" value="2"/>
</dbReference>
<dbReference type="InterPro" id="IPR018485">
    <property type="entry name" value="FGGY_C"/>
</dbReference>
<organism evidence="9 10">
    <name type="scientific">Solicola gregarius</name>
    <dbReference type="NCBI Taxonomy" id="2908642"/>
    <lineage>
        <taxon>Bacteria</taxon>
        <taxon>Bacillati</taxon>
        <taxon>Actinomycetota</taxon>
        <taxon>Actinomycetes</taxon>
        <taxon>Propionibacteriales</taxon>
        <taxon>Nocardioidaceae</taxon>
        <taxon>Solicola</taxon>
    </lineage>
</organism>
<evidence type="ECO:0000313" key="9">
    <source>
        <dbReference type="EMBL" id="UYM03349.1"/>
    </source>
</evidence>
<reference evidence="9" key="1">
    <citation type="submission" date="2022-01" db="EMBL/GenBank/DDBJ databases">
        <title>Nocardioidaceae gen. sp. A5X3R13.</title>
        <authorList>
            <person name="Lopez Marin M.A."/>
            <person name="Uhlik O."/>
        </authorList>
    </citation>
    <scope>NUCLEOTIDE SEQUENCE</scope>
    <source>
        <strain evidence="9">A5X3R13</strain>
    </source>
</reference>
<accession>A0AA46TEF9</accession>
<comment type="similarity">
    <text evidence="1">Belongs to the FGGY kinase family.</text>
</comment>
<dbReference type="InterPro" id="IPR018484">
    <property type="entry name" value="FGGY_N"/>
</dbReference>
<dbReference type="InterPro" id="IPR013449">
    <property type="entry name" value="Rhamnulokinase"/>
</dbReference>
<gene>
    <name evidence="9" type="ORF">L0C25_12355</name>
</gene>
<dbReference type="EMBL" id="CP094970">
    <property type="protein sequence ID" value="UYM03349.1"/>
    <property type="molecule type" value="Genomic_DNA"/>
</dbReference>
<dbReference type="GO" id="GO:0008993">
    <property type="term" value="F:rhamnulokinase activity"/>
    <property type="evidence" value="ECO:0007669"/>
    <property type="project" value="InterPro"/>
</dbReference>
<dbReference type="GO" id="GO:0005524">
    <property type="term" value="F:ATP binding"/>
    <property type="evidence" value="ECO:0007669"/>
    <property type="project" value="UniProtKB-KW"/>
</dbReference>
<keyword evidence="6" id="KW-0684">Rhamnose metabolism</keyword>
<dbReference type="RefSeq" id="WP_271631955.1">
    <property type="nucleotide sequence ID" value="NZ_CP094970.1"/>
</dbReference>
<feature type="domain" description="Carbohydrate kinase FGGY C-terminal" evidence="8">
    <location>
        <begin position="256"/>
        <end position="452"/>
    </location>
</feature>
<keyword evidence="5" id="KW-0067">ATP-binding</keyword>
<dbReference type="GO" id="GO:0019301">
    <property type="term" value="P:rhamnose catabolic process"/>
    <property type="evidence" value="ECO:0007669"/>
    <property type="project" value="InterPro"/>
</dbReference>